<proteinExistence type="predicted"/>
<accession>A0AAE3H7Q0</accession>
<gene>
    <name evidence="1" type="ORF">EGI31_22135</name>
</gene>
<organism evidence="1 2">
    <name type="scientific">Lacihabitans soyangensis</name>
    <dbReference type="NCBI Taxonomy" id="869394"/>
    <lineage>
        <taxon>Bacteria</taxon>
        <taxon>Pseudomonadati</taxon>
        <taxon>Bacteroidota</taxon>
        <taxon>Cytophagia</taxon>
        <taxon>Cytophagales</taxon>
        <taxon>Leadbetterellaceae</taxon>
        <taxon>Lacihabitans</taxon>
    </lineage>
</organism>
<protein>
    <submittedName>
        <fullName evidence="1">Uncharacterized protein</fullName>
    </submittedName>
</protein>
<evidence type="ECO:0000313" key="1">
    <source>
        <dbReference type="EMBL" id="MCP9765644.1"/>
    </source>
</evidence>
<keyword evidence="2" id="KW-1185">Reference proteome</keyword>
<evidence type="ECO:0000313" key="2">
    <source>
        <dbReference type="Proteomes" id="UP001204144"/>
    </source>
</evidence>
<dbReference type="EMBL" id="RJUF01000186">
    <property type="protein sequence ID" value="MCP9765644.1"/>
    <property type="molecule type" value="Genomic_DNA"/>
</dbReference>
<comment type="caution">
    <text evidence="1">The sequence shown here is derived from an EMBL/GenBank/DDBJ whole genome shotgun (WGS) entry which is preliminary data.</text>
</comment>
<reference evidence="1 2" key="1">
    <citation type="submission" date="2018-11" db="EMBL/GenBank/DDBJ databases">
        <title>Novel bacteria species description.</title>
        <authorList>
            <person name="Han J.-H."/>
        </authorList>
    </citation>
    <scope>NUCLEOTIDE SEQUENCE [LARGE SCALE GENOMIC DNA]</scope>
    <source>
        <strain evidence="1 2">KCTC23259</strain>
    </source>
</reference>
<sequence length="103" mass="12014">MAKRKHLALKFSDSILTMVEILEVLDLAQSTFLYKPTQNRGKHKGRQLSNVIKTTEAQLIANQRVVNEITVLLAQEFVDYSYLKVRHCLRQEINYVKNSKFFT</sequence>
<name>A0AAE3H7Q0_9BACT</name>
<dbReference type="Proteomes" id="UP001204144">
    <property type="component" value="Unassembled WGS sequence"/>
</dbReference>
<dbReference type="AlphaFoldDB" id="A0AAE3H7Q0"/>
<dbReference type="RefSeq" id="WP_255039361.1">
    <property type="nucleotide sequence ID" value="NZ_RJUF01000186.1"/>
</dbReference>